<dbReference type="InterPro" id="IPR000286">
    <property type="entry name" value="HDACs"/>
</dbReference>
<feature type="domain" description="Histone deacetylase" evidence="1">
    <location>
        <begin position="19"/>
        <end position="163"/>
    </location>
</feature>
<dbReference type="GO" id="GO:0040029">
    <property type="term" value="P:epigenetic regulation of gene expression"/>
    <property type="evidence" value="ECO:0007669"/>
    <property type="project" value="TreeGrafter"/>
</dbReference>
<dbReference type="PANTHER" id="PTHR10625">
    <property type="entry name" value="HISTONE DEACETYLASE HDAC1-RELATED"/>
    <property type="match status" value="1"/>
</dbReference>
<proteinExistence type="predicted"/>
<reference evidence="2" key="1">
    <citation type="journal article" date="2014" name="Front. Microbiol.">
        <title>High frequency of phylogenetically diverse reductive dehalogenase-homologous genes in deep subseafloor sedimentary metagenomes.</title>
        <authorList>
            <person name="Kawai M."/>
            <person name="Futagami T."/>
            <person name="Toyoda A."/>
            <person name="Takaki Y."/>
            <person name="Nishi S."/>
            <person name="Hori S."/>
            <person name="Arai W."/>
            <person name="Tsubouchi T."/>
            <person name="Morono Y."/>
            <person name="Uchiyama I."/>
            <person name="Ito T."/>
            <person name="Fujiyama A."/>
            <person name="Inagaki F."/>
            <person name="Takami H."/>
        </authorList>
    </citation>
    <scope>NUCLEOTIDE SEQUENCE</scope>
    <source>
        <strain evidence="2">Expedition CK06-06</strain>
    </source>
</reference>
<dbReference type="Gene3D" id="3.40.800.20">
    <property type="entry name" value="Histone deacetylase domain"/>
    <property type="match status" value="1"/>
</dbReference>
<dbReference type="EMBL" id="BARS01028208">
    <property type="protein sequence ID" value="GAG05755.1"/>
    <property type="molecule type" value="Genomic_DNA"/>
</dbReference>
<gene>
    <name evidence="2" type="ORF">S01H1_44231</name>
</gene>
<organism evidence="2">
    <name type="scientific">marine sediment metagenome</name>
    <dbReference type="NCBI Taxonomy" id="412755"/>
    <lineage>
        <taxon>unclassified sequences</taxon>
        <taxon>metagenomes</taxon>
        <taxon>ecological metagenomes</taxon>
    </lineage>
</organism>
<accession>X0UJG1</accession>
<dbReference type="SUPFAM" id="SSF52768">
    <property type="entry name" value="Arginase/deacetylase"/>
    <property type="match status" value="1"/>
</dbReference>
<feature type="non-terminal residue" evidence="2">
    <location>
        <position position="163"/>
    </location>
</feature>
<comment type="caution">
    <text evidence="2">The sequence shown here is derived from an EMBL/GenBank/DDBJ whole genome shotgun (WGS) entry which is preliminary data.</text>
</comment>
<dbReference type="InterPro" id="IPR037138">
    <property type="entry name" value="His_deacetylse_dom_sf"/>
</dbReference>
<dbReference type="InterPro" id="IPR023801">
    <property type="entry name" value="His_deacetylse_dom"/>
</dbReference>
<evidence type="ECO:0000313" key="2">
    <source>
        <dbReference type="EMBL" id="GAG05755.1"/>
    </source>
</evidence>
<dbReference type="AlphaFoldDB" id="X0UJG1"/>
<dbReference type="PRINTS" id="PR01270">
    <property type="entry name" value="HDASUPER"/>
</dbReference>
<protein>
    <recommendedName>
        <fullName evidence="1">Histone deacetylase domain-containing protein</fullName>
    </recommendedName>
</protein>
<dbReference type="PANTHER" id="PTHR10625:SF10">
    <property type="entry name" value="HISTONE DEACETYLASE HDAC1"/>
    <property type="match status" value="1"/>
</dbReference>
<dbReference type="GO" id="GO:0004407">
    <property type="term" value="F:histone deacetylase activity"/>
    <property type="evidence" value="ECO:0007669"/>
    <property type="project" value="TreeGrafter"/>
</dbReference>
<dbReference type="Pfam" id="PF00850">
    <property type="entry name" value="Hist_deacetyl"/>
    <property type="match status" value="1"/>
</dbReference>
<sequence length="163" mass="18519">MSTQIVYSEEYSKHDDAGHPENARRLFSIVDEIKKTSFYNELEFVKPEILSENSLYDVHSEWMIEQIKDMSTSDVSWIDMDTYVCYQDYETARLAAGGLLQICKNVMKGKADNGFALIRPPGHHATKNQSMGFCLFNNAAIAANELAKQGKKILIFDHDVHHG</sequence>
<evidence type="ECO:0000259" key="1">
    <source>
        <dbReference type="Pfam" id="PF00850"/>
    </source>
</evidence>
<dbReference type="InterPro" id="IPR023696">
    <property type="entry name" value="Ureohydrolase_dom_sf"/>
</dbReference>
<name>X0UJG1_9ZZZZ</name>